<dbReference type="RefSeq" id="WP_186738611.1">
    <property type="nucleotide sequence ID" value="NZ_VFIA01000020.1"/>
</dbReference>
<accession>A0ABR6WA78</accession>
<reference evidence="2 3" key="1">
    <citation type="submission" date="2019-06" db="EMBL/GenBank/DDBJ databases">
        <title>Spirosoma utsteinense sp. nov. isolated from Antarctic ice-free soils.</title>
        <authorList>
            <person name="Tahon G."/>
        </authorList>
    </citation>
    <scope>NUCLEOTIDE SEQUENCE [LARGE SCALE GENOMIC DNA]</scope>
    <source>
        <strain evidence="2 3">LMG 31447</strain>
    </source>
</reference>
<evidence type="ECO:0000313" key="2">
    <source>
        <dbReference type="EMBL" id="MBC3792852.1"/>
    </source>
</evidence>
<gene>
    <name evidence="2" type="ORF">FH603_3366</name>
</gene>
<sequence length="274" mass="30254">MKIRSIILLSVLGYSRAVAQQTDSADKQLLIGAGFGYMTIKDLSSSPLRYSGMGATVRLGYEYNQPKSVQRVLFSVQAGGLQNGIRKQSGVSAYKAQLAYSQYWVLNSRPRTSWALGGRADVWANARLFNTRENNPVSYDAGTAISIGTQANHSFSGRFSRLAASFQLSVPVVAYVIRPAYGVPYPEAFLQDGVFNHQDQGLTGPLVSSGRVRSTGDFFRLQTTTSLTYSFSNTKTIRLSYDWEYYSIPSNLPVSQGNQSLTVSFVKHIHERSK</sequence>
<dbReference type="Proteomes" id="UP000700732">
    <property type="component" value="Unassembled WGS sequence"/>
</dbReference>
<keyword evidence="1" id="KW-0732">Signal</keyword>
<proteinExistence type="predicted"/>
<dbReference type="EMBL" id="VFIA01000020">
    <property type="protein sequence ID" value="MBC3792852.1"/>
    <property type="molecule type" value="Genomic_DNA"/>
</dbReference>
<evidence type="ECO:0000256" key="1">
    <source>
        <dbReference type="SAM" id="SignalP"/>
    </source>
</evidence>
<organism evidence="2 3">
    <name type="scientific">Spirosoma utsteinense</name>
    <dbReference type="NCBI Taxonomy" id="2585773"/>
    <lineage>
        <taxon>Bacteria</taxon>
        <taxon>Pseudomonadati</taxon>
        <taxon>Bacteroidota</taxon>
        <taxon>Cytophagia</taxon>
        <taxon>Cytophagales</taxon>
        <taxon>Cytophagaceae</taxon>
        <taxon>Spirosoma</taxon>
    </lineage>
</organism>
<name>A0ABR6WA78_9BACT</name>
<feature type="signal peptide" evidence="1">
    <location>
        <begin position="1"/>
        <end position="19"/>
    </location>
</feature>
<keyword evidence="3" id="KW-1185">Reference proteome</keyword>
<evidence type="ECO:0000313" key="3">
    <source>
        <dbReference type="Proteomes" id="UP000700732"/>
    </source>
</evidence>
<evidence type="ECO:0008006" key="4">
    <source>
        <dbReference type="Google" id="ProtNLM"/>
    </source>
</evidence>
<feature type="chain" id="PRO_5047130142" description="Outer membrane protein beta-barrel domain-containing protein" evidence="1">
    <location>
        <begin position="20"/>
        <end position="274"/>
    </location>
</feature>
<protein>
    <recommendedName>
        <fullName evidence="4">Outer membrane protein beta-barrel domain-containing protein</fullName>
    </recommendedName>
</protein>
<comment type="caution">
    <text evidence="2">The sequence shown here is derived from an EMBL/GenBank/DDBJ whole genome shotgun (WGS) entry which is preliminary data.</text>
</comment>